<gene>
    <name evidence="1" type="ORF">HUJ06_020454</name>
</gene>
<dbReference type="Proteomes" id="UP000607653">
    <property type="component" value="Unassembled WGS sequence"/>
</dbReference>
<proteinExistence type="predicted"/>
<protein>
    <submittedName>
        <fullName evidence="1">Uncharacterized protein</fullName>
    </submittedName>
</protein>
<keyword evidence="2" id="KW-1185">Reference proteome</keyword>
<accession>A0A822XIN7</accession>
<dbReference type="AlphaFoldDB" id="A0A822XIN7"/>
<evidence type="ECO:0000313" key="2">
    <source>
        <dbReference type="Proteomes" id="UP000607653"/>
    </source>
</evidence>
<comment type="caution">
    <text evidence="1">The sequence shown here is derived from an EMBL/GenBank/DDBJ whole genome shotgun (WGS) entry which is preliminary data.</text>
</comment>
<dbReference type="EMBL" id="DUZY01000001">
    <property type="protein sequence ID" value="DAD18991.1"/>
    <property type="molecule type" value="Genomic_DNA"/>
</dbReference>
<reference evidence="1 2" key="1">
    <citation type="journal article" date="2020" name="Mol. Biol. Evol.">
        <title>Distinct Expression and Methylation Patterns for Genes with Different Fates following a Single Whole-Genome Duplication in Flowering Plants.</title>
        <authorList>
            <person name="Shi T."/>
            <person name="Rahmani R.S."/>
            <person name="Gugger P.F."/>
            <person name="Wang M."/>
            <person name="Li H."/>
            <person name="Zhang Y."/>
            <person name="Li Z."/>
            <person name="Wang Q."/>
            <person name="Van de Peer Y."/>
            <person name="Marchal K."/>
            <person name="Chen J."/>
        </authorList>
    </citation>
    <scope>NUCLEOTIDE SEQUENCE [LARGE SCALE GENOMIC DNA]</scope>
    <source>
        <tissue evidence="1">Leaf</tissue>
    </source>
</reference>
<organism evidence="1 2">
    <name type="scientific">Nelumbo nucifera</name>
    <name type="common">Sacred lotus</name>
    <dbReference type="NCBI Taxonomy" id="4432"/>
    <lineage>
        <taxon>Eukaryota</taxon>
        <taxon>Viridiplantae</taxon>
        <taxon>Streptophyta</taxon>
        <taxon>Embryophyta</taxon>
        <taxon>Tracheophyta</taxon>
        <taxon>Spermatophyta</taxon>
        <taxon>Magnoliopsida</taxon>
        <taxon>Proteales</taxon>
        <taxon>Nelumbonaceae</taxon>
        <taxon>Nelumbo</taxon>
    </lineage>
</organism>
<name>A0A822XIN7_NELNU</name>
<evidence type="ECO:0000313" key="1">
    <source>
        <dbReference type="EMBL" id="DAD18991.1"/>
    </source>
</evidence>
<sequence>MVQFIGRRHSIERNEEDLSFSMCKNLVQVKSESFVYIMSYFYLYD</sequence>